<dbReference type="STRING" id="5539.A0A3E2HPY8"/>
<evidence type="ECO:0000313" key="3">
    <source>
        <dbReference type="Proteomes" id="UP000258309"/>
    </source>
</evidence>
<protein>
    <submittedName>
        <fullName evidence="2">Uncharacterized protein</fullName>
    </submittedName>
</protein>
<reference evidence="2 3" key="1">
    <citation type="submission" date="2018-05" db="EMBL/GenBank/DDBJ databases">
        <title>Draft genome sequence of Scytalidium lignicola DSM 105466, a ubiquitous saprotrophic fungus.</title>
        <authorList>
            <person name="Buettner E."/>
            <person name="Gebauer A.M."/>
            <person name="Hofrichter M."/>
            <person name="Liers C."/>
            <person name="Kellner H."/>
        </authorList>
    </citation>
    <scope>NUCLEOTIDE SEQUENCE [LARGE SCALE GENOMIC DNA]</scope>
    <source>
        <strain evidence="2 3">DSM 105466</strain>
    </source>
</reference>
<feature type="compositionally biased region" description="Low complexity" evidence="1">
    <location>
        <begin position="849"/>
        <end position="858"/>
    </location>
</feature>
<feature type="region of interest" description="Disordered" evidence="1">
    <location>
        <begin position="528"/>
        <end position="550"/>
    </location>
</feature>
<name>A0A3E2HPY8_SCYLI</name>
<feature type="non-terminal residue" evidence="2">
    <location>
        <position position="1"/>
    </location>
</feature>
<dbReference type="EMBL" id="NCSJ02000008">
    <property type="protein sequence ID" value="RFU35428.1"/>
    <property type="molecule type" value="Genomic_DNA"/>
</dbReference>
<evidence type="ECO:0000256" key="1">
    <source>
        <dbReference type="SAM" id="MobiDB-lite"/>
    </source>
</evidence>
<feature type="compositionally biased region" description="Polar residues" evidence="1">
    <location>
        <begin position="537"/>
        <end position="550"/>
    </location>
</feature>
<accession>A0A3E2HPY8</accession>
<comment type="caution">
    <text evidence="2">The sequence shown here is derived from an EMBL/GenBank/DDBJ whole genome shotgun (WGS) entry which is preliminary data.</text>
</comment>
<feature type="region of interest" description="Disordered" evidence="1">
    <location>
        <begin position="830"/>
        <end position="902"/>
    </location>
</feature>
<organism evidence="2 3">
    <name type="scientific">Scytalidium lignicola</name>
    <name type="common">Hyphomycete</name>
    <dbReference type="NCBI Taxonomy" id="5539"/>
    <lineage>
        <taxon>Eukaryota</taxon>
        <taxon>Fungi</taxon>
        <taxon>Dikarya</taxon>
        <taxon>Ascomycota</taxon>
        <taxon>Pezizomycotina</taxon>
        <taxon>Leotiomycetes</taxon>
        <taxon>Leotiomycetes incertae sedis</taxon>
        <taxon>Scytalidium</taxon>
    </lineage>
</organism>
<dbReference type="OMA" id="WRCISKS"/>
<dbReference type="AlphaFoldDB" id="A0A3E2HPY8"/>
<proteinExistence type="predicted"/>
<dbReference type="PANTHER" id="PTHR35391">
    <property type="entry name" value="C2H2-TYPE DOMAIN-CONTAINING PROTEIN-RELATED"/>
    <property type="match status" value="1"/>
</dbReference>
<evidence type="ECO:0000313" key="2">
    <source>
        <dbReference type="EMBL" id="RFU35428.1"/>
    </source>
</evidence>
<keyword evidence="3" id="KW-1185">Reference proteome</keyword>
<gene>
    <name evidence="2" type="ORF">B7463_g890</name>
</gene>
<sequence length="902" mass="102131">MADTAVEEQPTHMPTVARCVESCLHSFQQCLCKAASVHVRELSLVEDQLARFSIWTANIRVFVPGRGSLDHRLREAPDVQDAVASLLEALNYSLQNCRLGQLRLGSRILESLHPETSDDSLGAINEKFDQSVRGIANEISLLHRFSNTIRRASRETQNVKAAKTFRIRDDEGNDVEPFLQELFANHIRDRFPGVSDNIRQRLASTMLLRRKRILYRRHRYGKTTIRPQEVPSQPSLTRPIARTWGRTLDHPEEPARKQVTLTPSRSVVQSLTQTATTLSPESFQKASGPSVVSVSKTVALSNHEELPFPLAPCSGLLRKYRQLRKQREEKHKVDLEFLTSNEEQSGQPHLYVNLISAAEAEHKETLEQDWNDCLRAIGEVTCPFCFYALPAQDATDEKKWKLHVKNDLDPYVCLFEECDSPEELYNHSDVWLKHMRQHALRWRCISKSHIEFVGTTRDEYLSHMRTAHPRKFTDAQLGVLADRNGWMVGPLFTSCTLCGIEKVDGNIEDHIVGHLRSPALKSLPGYEEEGLDDLESQEGSVATSRPQSRSTIKLEPERHIPVTFSDLQVLWAKSDPGSSKYEPWGGFRNYIAQFPEGQRLPTQTTDSSLLTDATETSLTPQLPPPLQLNWEEEPGLYDPSIEFVEDGLFDGVSNIERRLFEWGFIPDAHRSAEGLEDDPILQEFLRNSHVSSRMDPNCAICDGLAITCCDCEAKALDVAVRQAEMRMMQPLCNDIRKWVREHSQHTVLRGFEAHYQKLRESSAKVPQPALMEADPTAQTASSGQAENEILWPLTQQEVNESWKAAVQSYPETLEYFYGLVDLNLPTDDDQMVRDPPLSAIPLSQKRRLSSSAAGLSRNSESHRKSYLVDGLSKSGSREPAHPPKRAFPTPFHNNTSTSFTHE</sequence>
<feature type="non-terminal residue" evidence="2">
    <location>
        <position position="902"/>
    </location>
</feature>
<dbReference type="OrthoDB" id="20872at2759"/>
<feature type="compositionally biased region" description="Polar residues" evidence="1">
    <location>
        <begin position="891"/>
        <end position="902"/>
    </location>
</feature>
<dbReference type="Proteomes" id="UP000258309">
    <property type="component" value="Unassembled WGS sequence"/>
</dbReference>
<dbReference type="PANTHER" id="PTHR35391:SF7">
    <property type="entry name" value="C2H2-TYPE DOMAIN-CONTAINING PROTEIN"/>
    <property type="match status" value="1"/>
</dbReference>